<dbReference type="Gene3D" id="1.10.1740.10">
    <property type="match status" value="1"/>
</dbReference>
<dbReference type="RefSeq" id="WP_380041227.1">
    <property type="nucleotide sequence ID" value="NZ_JBHSEH010000022.1"/>
</dbReference>
<dbReference type="InterPro" id="IPR013325">
    <property type="entry name" value="RNA_pol_sigma_r2"/>
</dbReference>
<evidence type="ECO:0000313" key="2">
    <source>
        <dbReference type="Proteomes" id="UP001595998"/>
    </source>
</evidence>
<dbReference type="Proteomes" id="UP001595998">
    <property type="component" value="Unassembled WGS sequence"/>
</dbReference>
<evidence type="ECO:0008006" key="3">
    <source>
        <dbReference type="Google" id="ProtNLM"/>
    </source>
</evidence>
<sequence>MNRPPFPEAALTPEPWPAQTDAQLLCALAQREMGALRELHRRYSPALYALAARVPHVDAEPRVQAAWLMITEQAHCHARTPLTARVWIVATAQRVMQVPLGRV</sequence>
<proteinExistence type="predicted"/>
<gene>
    <name evidence="1" type="ORF">ACFOZ9_15360</name>
</gene>
<reference evidence="2" key="1">
    <citation type="journal article" date="2019" name="Int. J. Syst. Evol. Microbiol.">
        <title>The Global Catalogue of Microorganisms (GCM) 10K type strain sequencing project: providing services to taxonomists for standard genome sequencing and annotation.</title>
        <authorList>
            <consortium name="The Broad Institute Genomics Platform"/>
            <consortium name="The Broad Institute Genome Sequencing Center for Infectious Disease"/>
            <person name="Wu L."/>
            <person name="Ma J."/>
        </authorList>
    </citation>
    <scope>NUCLEOTIDE SEQUENCE [LARGE SCALE GENOMIC DNA]</scope>
    <source>
        <strain evidence="2">CCUG 56029</strain>
    </source>
</reference>
<keyword evidence="2" id="KW-1185">Reference proteome</keyword>
<dbReference type="SUPFAM" id="SSF88946">
    <property type="entry name" value="Sigma2 domain of RNA polymerase sigma factors"/>
    <property type="match status" value="1"/>
</dbReference>
<dbReference type="EMBL" id="JBHSEH010000022">
    <property type="protein sequence ID" value="MFC4427595.1"/>
    <property type="molecule type" value="Genomic_DNA"/>
</dbReference>
<protein>
    <recommendedName>
        <fullName evidence="3">Sigma-70-like protein</fullName>
    </recommendedName>
</protein>
<organism evidence="1 2">
    <name type="scientific">Deinococcus navajonensis</name>
    <dbReference type="NCBI Taxonomy" id="309884"/>
    <lineage>
        <taxon>Bacteria</taxon>
        <taxon>Thermotogati</taxon>
        <taxon>Deinococcota</taxon>
        <taxon>Deinococci</taxon>
        <taxon>Deinococcales</taxon>
        <taxon>Deinococcaceae</taxon>
        <taxon>Deinococcus</taxon>
    </lineage>
</organism>
<accession>A0ABV8XTH0</accession>
<evidence type="ECO:0000313" key="1">
    <source>
        <dbReference type="EMBL" id="MFC4427595.1"/>
    </source>
</evidence>
<name>A0ABV8XTH0_9DEIO</name>
<comment type="caution">
    <text evidence="1">The sequence shown here is derived from an EMBL/GenBank/DDBJ whole genome shotgun (WGS) entry which is preliminary data.</text>
</comment>